<feature type="transmembrane region" description="Helical" evidence="6">
    <location>
        <begin position="191"/>
        <end position="212"/>
    </location>
</feature>
<dbReference type="PRINTS" id="PR00783">
    <property type="entry name" value="MINTRINSICP"/>
</dbReference>
<feature type="transmembrane region" description="Helical" evidence="6">
    <location>
        <begin position="91"/>
        <end position="109"/>
    </location>
</feature>
<name>A0A7J6XF55_THATH</name>
<dbReference type="InterPro" id="IPR023271">
    <property type="entry name" value="Aquaporin-like"/>
</dbReference>
<evidence type="ECO:0000313" key="7">
    <source>
        <dbReference type="EMBL" id="KAF5208364.1"/>
    </source>
</evidence>
<keyword evidence="5" id="KW-0813">Transport</keyword>
<reference evidence="7 8" key="1">
    <citation type="submission" date="2020-06" db="EMBL/GenBank/DDBJ databases">
        <title>Transcriptomic and genomic resources for Thalictrum thalictroides and T. hernandezii: Facilitating candidate gene discovery in an emerging model plant lineage.</title>
        <authorList>
            <person name="Arias T."/>
            <person name="Riano-Pachon D.M."/>
            <person name="Di Stilio V.S."/>
        </authorList>
    </citation>
    <scope>NUCLEOTIDE SEQUENCE [LARGE SCALE GENOMIC DNA]</scope>
    <source>
        <strain evidence="8">cv. WT478/WT964</strain>
        <tissue evidence="7">Leaves</tissue>
    </source>
</reference>
<dbReference type="AlphaFoldDB" id="A0A7J6XF55"/>
<accession>A0A7J6XF55</accession>
<comment type="caution">
    <text evidence="7">The sequence shown here is derived from an EMBL/GenBank/DDBJ whole genome shotgun (WGS) entry which is preliminary data.</text>
</comment>
<dbReference type="Gene3D" id="1.20.1080.10">
    <property type="entry name" value="Glycerol uptake facilitator protein"/>
    <property type="match status" value="1"/>
</dbReference>
<evidence type="ECO:0000256" key="2">
    <source>
        <dbReference type="ARBA" id="ARBA00022692"/>
    </source>
</evidence>
<dbReference type="Proteomes" id="UP000554482">
    <property type="component" value="Unassembled WGS sequence"/>
</dbReference>
<evidence type="ECO:0000256" key="5">
    <source>
        <dbReference type="RuleBase" id="RU000477"/>
    </source>
</evidence>
<dbReference type="EMBL" id="JABWDY010000103">
    <property type="protein sequence ID" value="KAF5208364.1"/>
    <property type="molecule type" value="Genomic_DNA"/>
</dbReference>
<proteinExistence type="inferred from homology"/>
<comment type="subcellular location">
    <subcellularLocation>
        <location evidence="1">Membrane</location>
        <topology evidence="1">Multi-pass membrane protein</topology>
    </subcellularLocation>
</comment>
<dbReference type="SUPFAM" id="SSF81338">
    <property type="entry name" value="Aquaporin-like"/>
    <property type="match status" value="1"/>
</dbReference>
<dbReference type="Pfam" id="PF00230">
    <property type="entry name" value="MIP"/>
    <property type="match status" value="1"/>
</dbReference>
<sequence>MERNGSAMDEESQFNSKVQSIDFTPSSVDWKNAEKKSILSNFRNRLGLEDFYSYKVWQASMAELLGTAILVFGIDTIVIASFETDTKQPNLILSILVAVLIAILLLATIPVSGGHINPVVTFSAALLGLITISRAIIYILAQCLGGVLGALALKAVIGNSIEHTFSLGGCTVTVIAPGPDGPTTVGLDRSAVLWLEIICTFVVLFASVWMAFDARQAKALGHVTVCAIVGIVMGLMVFVSTTVTTKRGYSGVGMHPARCFGPAVVRGGHLWNEHWIFWVGPTISCIAFYMYIKIIPKEHFKH</sequence>
<comment type="similarity">
    <text evidence="5">Belongs to the MIP/aquaporin (TC 1.A.8) family.</text>
</comment>
<organism evidence="7 8">
    <name type="scientific">Thalictrum thalictroides</name>
    <name type="common">Rue-anemone</name>
    <name type="synonym">Anemone thalictroides</name>
    <dbReference type="NCBI Taxonomy" id="46969"/>
    <lineage>
        <taxon>Eukaryota</taxon>
        <taxon>Viridiplantae</taxon>
        <taxon>Streptophyta</taxon>
        <taxon>Embryophyta</taxon>
        <taxon>Tracheophyta</taxon>
        <taxon>Spermatophyta</taxon>
        <taxon>Magnoliopsida</taxon>
        <taxon>Ranunculales</taxon>
        <taxon>Ranunculaceae</taxon>
        <taxon>Thalictroideae</taxon>
        <taxon>Thalictrum</taxon>
    </lineage>
</organism>
<dbReference type="InterPro" id="IPR000425">
    <property type="entry name" value="MIP"/>
</dbReference>
<keyword evidence="3 6" id="KW-1133">Transmembrane helix</keyword>
<dbReference type="PANTHER" id="PTHR47002:SF2">
    <property type="entry name" value="AQUAPORIN AQPAE.A-LIKE"/>
    <property type="match status" value="1"/>
</dbReference>
<keyword evidence="8" id="KW-1185">Reference proteome</keyword>
<dbReference type="GO" id="GO:0016020">
    <property type="term" value="C:membrane"/>
    <property type="evidence" value="ECO:0007669"/>
    <property type="project" value="UniProtKB-SubCell"/>
</dbReference>
<evidence type="ECO:0000313" key="8">
    <source>
        <dbReference type="Proteomes" id="UP000554482"/>
    </source>
</evidence>
<gene>
    <name evidence="7" type="ORF">FRX31_002047</name>
</gene>
<dbReference type="GO" id="GO:0015267">
    <property type="term" value="F:channel activity"/>
    <property type="evidence" value="ECO:0007669"/>
    <property type="project" value="InterPro"/>
</dbReference>
<evidence type="ECO:0000256" key="1">
    <source>
        <dbReference type="ARBA" id="ARBA00004141"/>
    </source>
</evidence>
<feature type="transmembrane region" description="Helical" evidence="6">
    <location>
        <begin position="56"/>
        <end position="79"/>
    </location>
</feature>
<keyword evidence="2 5" id="KW-0812">Transmembrane</keyword>
<protein>
    <submittedName>
        <fullName evidence="7">Aquaporin</fullName>
    </submittedName>
</protein>
<evidence type="ECO:0000256" key="3">
    <source>
        <dbReference type="ARBA" id="ARBA00022989"/>
    </source>
</evidence>
<evidence type="ECO:0000256" key="6">
    <source>
        <dbReference type="SAM" id="Phobius"/>
    </source>
</evidence>
<evidence type="ECO:0000256" key="4">
    <source>
        <dbReference type="ARBA" id="ARBA00023136"/>
    </source>
</evidence>
<dbReference type="PANTHER" id="PTHR47002">
    <property type="entry name" value="AQUAPORIN-LIKE"/>
    <property type="match status" value="1"/>
</dbReference>
<keyword evidence="4 6" id="KW-0472">Membrane</keyword>
<feature type="transmembrane region" description="Helical" evidence="6">
    <location>
        <begin position="219"/>
        <end position="239"/>
    </location>
</feature>
<dbReference type="OrthoDB" id="3222at2759"/>
<feature type="transmembrane region" description="Helical" evidence="6">
    <location>
        <begin position="275"/>
        <end position="292"/>
    </location>
</feature>